<feature type="domain" description="Fe2OG dioxygenase" evidence="2">
    <location>
        <begin position="250"/>
        <end position="356"/>
    </location>
</feature>
<dbReference type="AlphaFoldDB" id="A0A9K3PEC3"/>
<accession>A0A9K3PEC3</accession>
<feature type="chain" id="PRO_5039891870" description="Fe2OG dioxygenase domain-containing protein" evidence="1">
    <location>
        <begin position="26"/>
        <end position="577"/>
    </location>
</feature>
<dbReference type="PROSITE" id="PS51471">
    <property type="entry name" value="FE2OG_OXY"/>
    <property type="match status" value="1"/>
</dbReference>
<evidence type="ECO:0000256" key="1">
    <source>
        <dbReference type="SAM" id="SignalP"/>
    </source>
</evidence>
<dbReference type="OrthoDB" id="45409at2759"/>
<feature type="signal peptide" evidence="1">
    <location>
        <begin position="1"/>
        <end position="25"/>
    </location>
</feature>
<protein>
    <recommendedName>
        <fullName evidence="2">Fe2OG dioxygenase domain-containing protein</fullName>
    </recommendedName>
</protein>
<organism evidence="3 4">
    <name type="scientific">Nitzschia inconspicua</name>
    <dbReference type="NCBI Taxonomy" id="303405"/>
    <lineage>
        <taxon>Eukaryota</taxon>
        <taxon>Sar</taxon>
        <taxon>Stramenopiles</taxon>
        <taxon>Ochrophyta</taxon>
        <taxon>Bacillariophyta</taxon>
        <taxon>Bacillariophyceae</taxon>
        <taxon>Bacillariophycidae</taxon>
        <taxon>Bacillariales</taxon>
        <taxon>Bacillariaceae</taxon>
        <taxon>Nitzschia</taxon>
    </lineage>
</organism>
<name>A0A9K3PEC3_9STRA</name>
<keyword evidence="4" id="KW-1185">Reference proteome</keyword>
<dbReference type="InterPro" id="IPR005123">
    <property type="entry name" value="Oxoglu/Fe-dep_dioxygenase_dom"/>
</dbReference>
<sequence>MKIQYRKWLKMNSILFVLRLSVCNSFVVRSHFDPVRSRSDGSPAVSDKPNKEKFLRHPRSVRFENLRAEYVNTITATSATTAPSLTQVQSLTETAIYECGNDAGLDALRKLAALCELRIPYDFSNHDNTHTNIIDGSNERLISYIPQLLPQSTREEFLNAVQRMESNEWLSQNPDSVDGLPSLHLNLVSNGEPLFPNEKDIGGEEPKEHEFRLGIQQLHDIVHPFVYNLLLPEAKKMLQKSARSSATSLRVSDVFLRRYGQNICGGNRNGISAHYDVFSRVTAVVALDDVAADGRNGLFTTVLEDDSTGQTSNHKALRRFFPLHAGDGVLHTWDVLHGVDVEPGLNRTSLIVWFDEFPENEEEKEPMVSPWLVKHPDNHNDHSVNHILHFVLGSALSNTNVDDETVMCGMEKRIELFLRSASQRNSFALTRMGSLCEEGALTVNGQILEKKAFDLLEDLRPTAKLPPVLQELCNNHTSSQELAVRFWLEGAISGNPLAQKALADELMLESTQSGNEQLRILAAVLFSLAAQQGDQSASESLCRVVELDVVSRGVETKEAFSNSPVVRVANAAVTTSL</sequence>
<reference evidence="3" key="2">
    <citation type="submission" date="2021-04" db="EMBL/GenBank/DDBJ databases">
        <authorList>
            <person name="Podell S."/>
        </authorList>
    </citation>
    <scope>NUCLEOTIDE SEQUENCE</scope>
    <source>
        <strain evidence="3">Hildebrandi</strain>
    </source>
</reference>
<proteinExistence type="predicted"/>
<dbReference type="EMBL" id="JAGRRH010000023">
    <property type="protein sequence ID" value="KAG7344323.1"/>
    <property type="molecule type" value="Genomic_DNA"/>
</dbReference>
<keyword evidence="1" id="KW-0732">Signal</keyword>
<reference evidence="3" key="1">
    <citation type="journal article" date="2021" name="Sci. Rep.">
        <title>Diploid genomic architecture of Nitzschia inconspicua, an elite biomass production diatom.</title>
        <authorList>
            <person name="Oliver A."/>
            <person name="Podell S."/>
            <person name="Pinowska A."/>
            <person name="Traller J.C."/>
            <person name="Smith S.R."/>
            <person name="McClure R."/>
            <person name="Beliaev A."/>
            <person name="Bohutskyi P."/>
            <person name="Hill E.A."/>
            <person name="Rabines A."/>
            <person name="Zheng H."/>
            <person name="Allen L.Z."/>
            <person name="Kuo A."/>
            <person name="Grigoriev I.V."/>
            <person name="Allen A.E."/>
            <person name="Hazlebeck D."/>
            <person name="Allen E.E."/>
        </authorList>
    </citation>
    <scope>NUCLEOTIDE SEQUENCE</scope>
    <source>
        <strain evidence="3">Hildebrandi</strain>
    </source>
</reference>
<gene>
    <name evidence="3" type="ORF">IV203_022331</name>
</gene>
<evidence type="ECO:0000259" key="2">
    <source>
        <dbReference type="PROSITE" id="PS51471"/>
    </source>
</evidence>
<evidence type="ECO:0000313" key="4">
    <source>
        <dbReference type="Proteomes" id="UP000693970"/>
    </source>
</evidence>
<evidence type="ECO:0000313" key="3">
    <source>
        <dbReference type="EMBL" id="KAG7344323.1"/>
    </source>
</evidence>
<comment type="caution">
    <text evidence="3">The sequence shown here is derived from an EMBL/GenBank/DDBJ whole genome shotgun (WGS) entry which is preliminary data.</text>
</comment>
<dbReference type="Proteomes" id="UP000693970">
    <property type="component" value="Unassembled WGS sequence"/>
</dbReference>